<dbReference type="PANTHER" id="PTHR10443">
    <property type="entry name" value="MICROSOMAL DIPEPTIDASE"/>
    <property type="match status" value="1"/>
</dbReference>
<organism evidence="2 3">
    <name type="scientific">Trichomonascus ciferrii</name>
    <dbReference type="NCBI Taxonomy" id="44093"/>
    <lineage>
        <taxon>Eukaryota</taxon>
        <taxon>Fungi</taxon>
        <taxon>Dikarya</taxon>
        <taxon>Ascomycota</taxon>
        <taxon>Saccharomycotina</taxon>
        <taxon>Dipodascomycetes</taxon>
        <taxon>Dipodascales</taxon>
        <taxon>Trichomonascaceae</taxon>
        <taxon>Trichomonascus</taxon>
        <taxon>Trichomonascus ciferrii complex</taxon>
    </lineage>
</organism>
<comment type="catalytic activity">
    <reaction evidence="1">
        <text>an L-aminoacyl-L-amino acid + H2O = 2 an L-alpha-amino acid</text>
        <dbReference type="Rhea" id="RHEA:48940"/>
        <dbReference type="ChEBI" id="CHEBI:15377"/>
        <dbReference type="ChEBI" id="CHEBI:59869"/>
        <dbReference type="ChEBI" id="CHEBI:77460"/>
        <dbReference type="EC" id="3.4.13.19"/>
    </reaction>
</comment>
<dbReference type="VEuPathDB" id="FungiDB:TRICI_000454"/>
<proteinExistence type="inferred from homology"/>
<keyword evidence="1" id="KW-0479">Metal-binding</keyword>
<dbReference type="InterPro" id="IPR008257">
    <property type="entry name" value="Pept_M19"/>
</dbReference>
<comment type="cofactor">
    <cofactor evidence="1">
        <name>Zn(2+)</name>
        <dbReference type="ChEBI" id="CHEBI:29105"/>
    </cofactor>
</comment>
<dbReference type="PANTHER" id="PTHR10443:SF12">
    <property type="entry name" value="DIPEPTIDASE"/>
    <property type="match status" value="1"/>
</dbReference>
<name>A0A642VDC8_9ASCO</name>
<reference evidence="2" key="1">
    <citation type="journal article" date="2019" name="G3 (Bethesda)">
        <title>Genome Assemblies of Two Rare Opportunistic Yeast Pathogens: Diutina rugosa (syn. Candida rugosa) and Trichomonascus ciferrii (syn. Candida ciferrii).</title>
        <authorList>
            <person name="Mixao V."/>
            <person name="Saus E."/>
            <person name="Hansen A.P."/>
            <person name="Lass-Florl C."/>
            <person name="Gabaldon T."/>
        </authorList>
    </citation>
    <scope>NUCLEOTIDE SEQUENCE</scope>
    <source>
        <strain evidence="2">CBS 4856</strain>
    </source>
</reference>
<keyword evidence="1" id="KW-0482">Metalloprotease</keyword>
<evidence type="ECO:0000313" key="3">
    <source>
        <dbReference type="Proteomes" id="UP000761534"/>
    </source>
</evidence>
<dbReference type="Gene3D" id="3.20.20.140">
    <property type="entry name" value="Metal-dependent hydrolases"/>
    <property type="match status" value="1"/>
</dbReference>
<evidence type="ECO:0000256" key="1">
    <source>
        <dbReference type="RuleBase" id="RU341113"/>
    </source>
</evidence>
<dbReference type="Pfam" id="PF01244">
    <property type="entry name" value="Peptidase_M19"/>
    <property type="match status" value="1"/>
</dbReference>
<accession>A0A642VDC8</accession>
<keyword evidence="1" id="KW-0224">Dipeptidase</keyword>
<dbReference type="EMBL" id="SWFS01000037">
    <property type="protein sequence ID" value="KAA8917393.1"/>
    <property type="molecule type" value="Genomic_DNA"/>
</dbReference>
<keyword evidence="1" id="KW-0645">Protease</keyword>
<dbReference type="GO" id="GO:0070573">
    <property type="term" value="F:metallodipeptidase activity"/>
    <property type="evidence" value="ECO:0007669"/>
    <property type="project" value="InterPro"/>
</dbReference>
<gene>
    <name evidence="2" type="ORF">TRICI_000454</name>
</gene>
<dbReference type="PROSITE" id="PS51365">
    <property type="entry name" value="RENAL_DIPEPTIDASE_2"/>
    <property type="match status" value="1"/>
</dbReference>
<keyword evidence="3" id="KW-1185">Reference proteome</keyword>
<dbReference type="GO" id="GO:0046872">
    <property type="term" value="F:metal ion binding"/>
    <property type="evidence" value="ECO:0007669"/>
    <property type="project" value="UniProtKB-UniRule"/>
</dbReference>
<comment type="similarity">
    <text evidence="1">Belongs to the metallo-dependent hydrolases superfamily. Peptidase M19 family.</text>
</comment>
<keyword evidence="1" id="KW-0378">Hydrolase</keyword>
<dbReference type="Proteomes" id="UP000761534">
    <property type="component" value="Unassembled WGS sequence"/>
</dbReference>
<dbReference type="SUPFAM" id="SSF51556">
    <property type="entry name" value="Metallo-dependent hydrolases"/>
    <property type="match status" value="1"/>
</dbReference>
<protein>
    <recommendedName>
        <fullName evidence="1">Dipeptidase</fullName>
        <ecNumber evidence="1">3.4.13.19</ecNumber>
    </recommendedName>
</protein>
<dbReference type="AlphaFoldDB" id="A0A642VDC8"/>
<dbReference type="GO" id="GO:0006508">
    <property type="term" value="P:proteolysis"/>
    <property type="evidence" value="ECO:0007669"/>
    <property type="project" value="UniProtKB-KW"/>
</dbReference>
<dbReference type="OrthoDB" id="445695at2759"/>
<comment type="caution">
    <text evidence="2">The sequence shown here is derived from an EMBL/GenBank/DDBJ whole genome shotgun (WGS) entry which is preliminary data.</text>
</comment>
<dbReference type="InterPro" id="IPR032466">
    <property type="entry name" value="Metal_Hydrolase"/>
</dbReference>
<keyword evidence="1" id="KW-0862">Zinc</keyword>
<evidence type="ECO:0000313" key="2">
    <source>
        <dbReference type="EMBL" id="KAA8917393.1"/>
    </source>
</evidence>
<dbReference type="CDD" id="cd01301">
    <property type="entry name" value="rDP_like"/>
    <property type="match status" value="1"/>
</dbReference>
<dbReference type="EC" id="3.4.13.19" evidence="1"/>
<sequence length="452" mass="50953">MFTSSERTMDLFHKFDTPCKGVFQKELKALDHEIHQKKGLADVEKEIIMPGSAEERLDRILEDTPILDTHNDLPYLLRVQLHNEIEGNRFCFNGDLESHTDVPRLKKGRVGAQFWSVFIECKNPDPLYQDFNQPNSAVRDTLEQIDVTKRALAKVPEVFDLCNTVDEAKDAYKRGRIASMLGAEGLHQVDVSIAVIRQFYDLGVRYITLTHNCDNPFATAASSVAGGLPDNGLTDYGKAGVKEMNRLGMMVDLSHVSYKTMHDTLDVSKAPVIFSHSSAYSITQHRRNVPDDVLERIRELDGVVQVNFYPLFIKQTDEKNKHGLPKTTIDDAVDHILHIAKVAGWKHVGLGSDFDGIPEGPEGLEDVSKYPDLIKRVMERSNATDDDIRGFIGGNLLRVWKKTEEVAAEMQKHEPIVDENWPDRTWDFWKSAASLPKLTKNAKVDESACING</sequence>